<dbReference type="InterPro" id="IPR003170">
    <property type="entry name" value="MurB"/>
</dbReference>
<dbReference type="HAMAP" id="MF_00037">
    <property type="entry name" value="MurB"/>
    <property type="match status" value="1"/>
</dbReference>
<dbReference type="Proteomes" id="UP000461948">
    <property type="component" value="Unassembled WGS sequence"/>
</dbReference>
<dbReference type="GO" id="GO:0050660">
    <property type="term" value="F:flavin adenine dinucleotide binding"/>
    <property type="evidence" value="ECO:0007669"/>
    <property type="project" value="TreeGrafter"/>
</dbReference>
<comment type="cofactor">
    <cofactor evidence="1">
        <name>FAD</name>
        <dbReference type="ChEBI" id="CHEBI:57692"/>
    </cofactor>
</comment>
<feature type="non-terminal residue" evidence="5">
    <location>
        <position position="1"/>
    </location>
</feature>
<dbReference type="PANTHER" id="PTHR21071">
    <property type="entry name" value="UDP-N-ACETYLENOLPYRUVOYLGLUCOSAMINE REDUCTASE"/>
    <property type="match status" value="1"/>
</dbReference>
<evidence type="ECO:0000259" key="4">
    <source>
        <dbReference type="Pfam" id="PF02873"/>
    </source>
</evidence>
<dbReference type="Pfam" id="PF02873">
    <property type="entry name" value="MurB_C"/>
    <property type="match status" value="1"/>
</dbReference>
<evidence type="ECO:0000313" key="5">
    <source>
        <dbReference type="EMBL" id="MSE19372.1"/>
    </source>
</evidence>
<evidence type="ECO:0000256" key="3">
    <source>
        <dbReference type="ARBA" id="ARBA00031026"/>
    </source>
</evidence>
<sequence>CSSLLTHFPALPHYLMPNGEIKLAAGWLIDQCQLKGYRIGGAAVHQQQALVLINAENATPDDIVALAKTVRAQVGEKFDVWLEPEVRFIQAQGECNAVGVIA</sequence>
<proteinExistence type="inferred from homology"/>
<evidence type="ECO:0000256" key="2">
    <source>
        <dbReference type="ARBA" id="ARBA00015188"/>
    </source>
</evidence>
<dbReference type="Gene3D" id="3.90.78.10">
    <property type="entry name" value="UDP-N-acetylenolpyruvoylglucosamine reductase, C-terminal domain"/>
    <property type="match status" value="1"/>
</dbReference>
<dbReference type="PANTHER" id="PTHR21071:SF4">
    <property type="entry name" value="UDP-N-ACETYLENOLPYRUVOYLGLUCOSAMINE REDUCTASE"/>
    <property type="match status" value="1"/>
</dbReference>
<protein>
    <recommendedName>
        <fullName evidence="2">UDP-N-acetylenolpyruvoylglucosamine reductase</fullName>
    </recommendedName>
    <alternativeName>
        <fullName evidence="3">UDP-N-acetylmuramate dehydrogenase</fullName>
    </alternativeName>
</protein>
<dbReference type="GO" id="GO:0005829">
    <property type="term" value="C:cytosol"/>
    <property type="evidence" value="ECO:0007669"/>
    <property type="project" value="TreeGrafter"/>
</dbReference>
<dbReference type="GO" id="GO:0008762">
    <property type="term" value="F:UDP-N-acetylmuramate dehydrogenase activity"/>
    <property type="evidence" value="ECO:0007669"/>
    <property type="project" value="InterPro"/>
</dbReference>
<organism evidence="5 6">
    <name type="scientific">Enterobacter agglomerans</name>
    <name type="common">Erwinia herbicola</name>
    <name type="synonym">Pantoea agglomerans</name>
    <dbReference type="NCBI Taxonomy" id="549"/>
    <lineage>
        <taxon>Bacteria</taxon>
        <taxon>Pseudomonadati</taxon>
        <taxon>Pseudomonadota</taxon>
        <taxon>Gammaproteobacteria</taxon>
        <taxon>Enterobacterales</taxon>
        <taxon>Erwiniaceae</taxon>
        <taxon>Pantoea</taxon>
        <taxon>Pantoea agglomerans group</taxon>
    </lineage>
</organism>
<comment type="caution">
    <text evidence="5">The sequence shown here is derived from an EMBL/GenBank/DDBJ whole genome shotgun (WGS) entry which is preliminary data.</text>
</comment>
<dbReference type="InterPro" id="IPR036635">
    <property type="entry name" value="MurB_C_sf"/>
</dbReference>
<gene>
    <name evidence="5" type="ORF">GKC49_31005</name>
</gene>
<reference evidence="5 6" key="1">
    <citation type="submission" date="2019-11" db="EMBL/GenBank/DDBJ databases">
        <title>Draft Genome Sequence of Plant Growth-Promoting Rhizosphere-Associated Bacteria.</title>
        <authorList>
            <person name="Vasilyev I.Y."/>
            <person name="Radchenko V."/>
            <person name="Ilnitskaya E.V."/>
        </authorList>
    </citation>
    <scope>NUCLEOTIDE SEQUENCE [LARGE SCALE GENOMIC DNA]</scope>
    <source>
        <strain evidence="5 6">VRA_MhP_f</strain>
    </source>
</reference>
<dbReference type="AlphaFoldDB" id="A0A7X2MU12"/>
<name>A0A7X2MU12_ENTAG</name>
<dbReference type="GO" id="GO:0009252">
    <property type="term" value="P:peptidoglycan biosynthetic process"/>
    <property type="evidence" value="ECO:0007669"/>
    <property type="project" value="UniProtKB-UniPathway"/>
</dbReference>
<feature type="domain" description="UDP-N-acetylenolpyruvoylglucosamine reductase C-terminal" evidence="4">
    <location>
        <begin position="23"/>
        <end position="89"/>
    </location>
</feature>
<dbReference type="UniPathway" id="UPA00219"/>
<accession>A0A7X2MU12</accession>
<evidence type="ECO:0000256" key="1">
    <source>
        <dbReference type="ARBA" id="ARBA00001974"/>
    </source>
</evidence>
<dbReference type="EMBL" id="WKLC01002682">
    <property type="protein sequence ID" value="MSE19372.1"/>
    <property type="molecule type" value="Genomic_DNA"/>
</dbReference>
<evidence type="ECO:0000313" key="6">
    <source>
        <dbReference type="Proteomes" id="UP000461948"/>
    </source>
</evidence>
<dbReference type="SUPFAM" id="SSF56194">
    <property type="entry name" value="Uridine diphospho-N-Acetylenolpyruvylglucosamine reductase, MurB, C-terminal domain"/>
    <property type="match status" value="1"/>
</dbReference>
<dbReference type="InterPro" id="IPR011601">
    <property type="entry name" value="MurB_C"/>
</dbReference>
<dbReference type="GO" id="GO:0071555">
    <property type="term" value="P:cell wall organization"/>
    <property type="evidence" value="ECO:0007669"/>
    <property type="project" value="TreeGrafter"/>
</dbReference>